<organism evidence="10 11">
    <name type="scientific">Histidinibacterium lentulum</name>
    <dbReference type="NCBI Taxonomy" id="2480588"/>
    <lineage>
        <taxon>Bacteria</taxon>
        <taxon>Pseudomonadati</taxon>
        <taxon>Pseudomonadota</taxon>
        <taxon>Alphaproteobacteria</taxon>
        <taxon>Rhodobacterales</taxon>
        <taxon>Paracoccaceae</taxon>
        <taxon>Histidinibacterium</taxon>
    </lineage>
</organism>
<protein>
    <recommendedName>
        <fullName evidence="2">histidine kinase</fullName>
        <ecNumber evidence="2">2.7.13.3</ecNumber>
    </recommendedName>
</protein>
<dbReference type="PANTHER" id="PTHR41523:SF8">
    <property type="entry name" value="ETHYLENE RESPONSE SENSOR PROTEIN"/>
    <property type="match status" value="1"/>
</dbReference>
<dbReference type="Proteomes" id="UP000268016">
    <property type="component" value="Unassembled WGS sequence"/>
</dbReference>
<evidence type="ECO:0000256" key="7">
    <source>
        <dbReference type="ARBA" id="ARBA00022840"/>
    </source>
</evidence>
<evidence type="ECO:0000256" key="4">
    <source>
        <dbReference type="ARBA" id="ARBA00022679"/>
    </source>
</evidence>
<keyword evidence="8" id="KW-0472">Membrane</keyword>
<gene>
    <name evidence="10" type="ORF">EAT49_05515</name>
</gene>
<proteinExistence type="predicted"/>
<keyword evidence="5" id="KW-0547">Nucleotide-binding</keyword>
<dbReference type="OrthoDB" id="9767435at2"/>
<feature type="domain" description="Signal transduction histidine kinase HWE region" evidence="9">
    <location>
        <begin position="382"/>
        <end position="460"/>
    </location>
</feature>
<evidence type="ECO:0000256" key="2">
    <source>
        <dbReference type="ARBA" id="ARBA00012438"/>
    </source>
</evidence>
<feature type="transmembrane region" description="Helical" evidence="8">
    <location>
        <begin position="296"/>
        <end position="316"/>
    </location>
</feature>
<dbReference type="EMBL" id="RDRB01000002">
    <property type="protein sequence ID" value="ROU03751.1"/>
    <property type="molecule type" value="Genomic_DNA"/>
</dbReference>
<reference evidence="10 11" key="1">
    <citation type="submission" date="2018-10" db="EMBL/GenBank/DDBJ databases">
        <title>Histidinibacterium lentulum gen. nov., sp. nov., a marine bacterium from the culture broth of Picochlorum sp. 122.</title>
        <authorList>
            <person name="Wang G."/>
        </authorList>
    </citation>
    <scope>NUCLEOTIDE SEQUENCE [LARGE SCALE GENOMIC DNA]</scope>
    <source>
        <strain evidence="10 11">B17</strain>
    </source>
</reference>
<accession>A0A3N2R8N7</accession>
<evidence type="ECO:0000313" key="11">
    <source>
        <dbReference type="Proteomes" id="UP000268016"/>
    </source>
</evidence>
<keyword evidence="4" id="KW-0808">Transferase</keyword>
<comment type="catalytic activity">
    <reaction evidence="1">
        <text>ATP + protein L-histidine = ADP + protein N-phospho-L-histidine.</text>
        <dbReference type="EC" id="2.7.13.3"/>
    </reaction>
</comment>
<sequence>MWRLGRRLRVARRRMWASLSLRLAVMLSLALVPLGLIAISQTTELRERYDRVSELNLRVSAEALARQEGMAIETALGAAEALASTYLPLAAPAAVCSDALRRLKGRLGQRVVFIGFIPVDGMMTCGTDGAPHDFSTFPGFDAHMTRRTLFVTSTEESRISRTRVITVHSPIWTETEEFRGYASVALATEDLIEGCCPDATVAEPILDYVLLDRNGALLDASREMAAVDAILPGEEERAEVLARPPEETFVARTASGETRRFSVAEVVPMQVFLVGSVPIGLPTRLDQLMPPNIYPVLMWLISLALVFAVVEGSLVAPVRAMADRMREFGDTRELRPPSATVAAMPLELRRIETAFAETAARLVQEEAQLADTLHDKEVLLKEVHHRVKNNLQMVSSILNMQMREAGDPAIETVLGKAAGRIASLAAVHRQVYSADRTGAVGADELLREIVLPLSQTLMSDWPAGERPGLRLDLAPIRLTPDQAMPAAMFVVEALPYLLAEAQPDADGARWVLVRATDSPPVWEGDMADVWIEVRRSGPARSEADEASGLGLRLIRGFARQLQGEVHEGRTEHGHGLALRFRAMPFSDAPPEIGV</sequence>
<comment type="caution">
    <text evidence="10">The sequence shown here is derived from an EMBL/GenBank/DDBJ whole genome shotgun (WGS) entry which is preliminary data.</text>
</comment>
<keyword evidence="7" id="KW-0067">ATP-binding</keyword>
<evidence type="ECO:0000256" key="1">
    <source>
        <dbReference type="ARBA" id="ARBA00000085"/>
    </source>
</evidence>
<name>A0A3N2R8N7_9RHOB</name>
<dbReference type="Gene3D" id="3.30.565.10">
    <property type="entry name" value="Histidine kinase-like ATPase, C-terminal domain"/>
    <property type="match status" value="1"/>
</dbReference>
<dbReference type="Pfam" id="PF07568">
    <property type="entry name" value="HisKA_2"/>
    <property type="match status" value="1"/>
</dbReference>
<dbReference type="PANTHER" id="PTHR41523">
    <property type="entry name" value="TWO-COMPONENT SYSTEM SENSOR PROTEIN"/>
    <property type="match status" value="1"/>
</dbReference>
<dbReference type="InterPro" id="IPR011102">
    <property type="entry name" value="Sig_transdc_His_kinase_HWE"/>
</dbReference>
<dbReference type="InterPro" id="IPR036890">
    <property type="entry name" value="HATPase_C_sf"/>
</dbReference>
<keyword evidence="8" id="KW-0812">Transmembrane</keyword>
<dbReference type="Gene3D" id="3.30.450.20">
    <property type="entry name" value="PAS domain"/>
    <property type="match status" value="2"/>
</dbReference>
<dbReference type="InterPro" id="IPR011495">
    <property type="entry name" value="Sig_transdc_His_kin_sub2_dim/P"/>
</dbReference>
<dbReference type="GO" id="GO:0004673">
    <property type="term" value="F:protein histidine kinase activity"/>
    <property type="evidence" value="ECO:0007669"/>
    <property type="project" value="UniProtKB-EC"/>
</dbReference>
<dbReference type="AlphaFoldDB" id="A0A3N2R8N7"/>
<keyword evidence="6 10" id="KW-0418">Kinase</keyword>
<evidence type="ECO:0000259" key="9">
    <source>
        <dbReference type="SMART" id="SM00911"/>
    </source>
</evidence>
<dbReference type="EC" id="2.7.13.3" evidence="2"/>
<evidence type="ECO:0000256" key="6">
    <source>
        <dbReference type="ARBA" id="ARBA00022777"/>
    </source>
</evidence>
<keyword evidence="3" id="KW-0597">Phosphoprotein</keyword>
<evidence type="ECO:0000256" key="5">
    <source>
        <dbReference type="ARBA" id="ARBA00022741"/>
    </source>
</evidence>
<keyword evidence="8" id="KW-1133">Transmembrane helix</keyword>
<keyword evidence="11" id="KW-1185">Reference proteome</keyword>
<dbReference type="SMART" id="SM00911">
    <property type="entry name" value="HWE_HK"/>
    <property type="match status" value="1"/>
</dbReference>
<evidence type="ECO:0000256" key="8">
    <source>
        <dbReference type="SAM" id="Phobius"/>
    </source>
</evidence>
<evidence type="ECO:0000313" key="10">
    <source>
        <dbReference type="EMBL" id="ROU03751.1"/>
    </source>
</evidence>
<dbReference type="GO" id="GO:0005524">
    <property type="term" value="F:ATP binding"/>
    <property type="evidence" value="ECO:0007669"/>
    <property type="project" value="UniProtKB-KW"/>
</dbReference>
<evidence type="ECO:0000256" key="3">
    <source>
        <dbReference type="ARBA" id="ARBA00022553"/>
    </source>
</evidence>